<name>A0A3P1VFJ5_9STRE</name>
<proteinExistence type="predicted"/>
<dbReference type="EMBL" id="RQZA01000001">
    <property type="protein sequence ID" value="RRD32200.1"/>
    <property type="molecule type" value="Genomic_DNA"/>
</dbReference>
<sequence>MIQFKKAKPLMSLIVGAGIVGVFLNHSSPLFAQSQGDQSRAITIIHEDDSQHVVMVNPDENVTIAILKETLEGKTDEEIDAYFGHFESDDQRILADEYGGLMSLKMGYEGDGDLGYVVNPDGTKTHYNLYSPEATTVGEAKEALKTANN</sequence>
<gene>
    <name evidence="1" type="ORF">EII38_00250</name>
</gene>
<reference evidence="1 2" key="1">
    <citation type="submission" date="2018-11" db="EMBL/GenBank/DDBJ databases">
        <title>Genomes From Bacteria Associated with the Canine Oral Cavity: a Test Case for Automated Genome-Based Taxonomic Assignment.</title>
        <authorList>
            <person name="Coil D.A."/>
            <person name="Jospin G."/>
            <person name="Darling A.E."/>
            <person name="Wallis C."/>
            <person name="Davis I.J."/>
            <person name="Harris S."/>
            <person name="Eisen J.A."/>
            <person name="Holcombe L.J."/>
            <person name="O'Flynn C."/>
        </authorList>
    </citation>
    <scope>NUCLEOTIDE SEQUENCE [LARGE SCALE GENOMIC DNA]</scope>
    <source>
        <strain evidence="1 2">OH4621_COT-116</strain>
    </source>
</reference>
<evidence type="ECO:0000313" key="2">
    <source>
        <dbReference type="Proteomes" id="UP000281771"/>
    </source>
</evidence>
<protein>
    <submittedName>
        <fullName evidence="1">Uncharacterized protein</fullName>
    </submittedName>
</protein>
<dbReference type="STRING" id="1123309.GCA_000377005_01254"/>
<organism evidence="1 2">
    <name type="scientific">Streptococcus minor</name>
    <dbReference type="NCBI Taxonomy" id="229549"/>
    <lineage>
        <taxon>Bacteria</taxon>
        <taxon>Bacillati</taxon>
        <taxon>Bacillota</taxon>
        <taxon>Bacilli</taxon>
        <taxon>Lactobacillales</taxon>
        <taxon>Streptococcaceae</taxon>
        <taxon>Streptococcus</taxon>
    </lineage>
</organism>
<accession>A0A3P1VFJ5</accession>
<dbReference type="Proteomes" id="UP000281771">
    <property type="component" value="Unassembled WGS sequence"/>
</dbReference>
<dbReference type="AlphaFoldDB" id="A0A3P1VFJ5"/>
<keyword evidence="2" id="KW-1185">Reference proteome</keyword>
<evidence type="ECO:0000313" key="1">
    <source>
        <dbReference type="EMBL" id="RRD32200.1"/>
    </source>
</evidence>
<dbReference type="RefSeq" id="WP_124775084.1">
    <property type="nucleotide sequence ID" value="NZ_RQZA01000001.1"/>
</dbReference>
<comment type="caution">
    <text evidence="1">The sequence shown here is derived from an EMBL/GenBank/DDBJ whole genome shotgun (WGS) entry which is preliminary data.</text>
</comment>